<sequence>MMNKIMLILIFVLCSAPDISISGTFATWEGLEPDKLASIWLIQKFISQDSDIVFYPHGTKINSGIVFDTPYSKIRRRYNQSSFEALMDHYRITDPKLDTMAKLIHDMEINIWEHKRFKLTHDLELFFITLLDTVKEREKIIQKASAYFDALYKRLPAGLVPTAPPSSLGP</sequence>
<comment type="caution">
    <text evidence="2">The sequence shown here is derived from an EMBL/GenBank/DDBJ whole genome shotgun (WGS) entry which is preliminary data.</text>
</comment>
<dbReference type="EMBL" id="JACADJ010000033">
    <property type="protein sequence ID" value="NWH05409.1"/>
    <property type="molecule type" value="Genomic_DNA"/>
</dbReference>
<organism evidence="2 3">
    <name type="scientific">Desulfobacter latus</name>
    <dbReference type="NCBI Taxonomy" id="2292"/>
    <lineage>
        <taxon>Bacteria</taxon>
        <taxon>Pseudomonadati</taxon>
        <taxon>Thermodesulfobacteriota</taxon>
        <taxon>Desulfobacteria</taxon>
        <taxon>Desulfobacterales</taxon>
        <taxon>Desulfobacteraceae</taxon>
        <taxon>Desulfobacter</taxon>
    </lineage>
</organism>
<evidence type="ECO:0000259" key="1">
    <source>
        <dbReference type="Pfam" id="PF09828"/>
    </source>
</evidence>
<accession>A0A850SW82</accession>
<dbReference type="RefSeq" id="WP_178366864.1">
    <property type="nucleotide sequence ID" value="NZ_JACADJ010000033.1"/>
</dbReference>
<dbReference type="Pfam" id="PF09828">
    <property type="entry name" value="ChrB_C"/>
    <property type="match status" value="1"/>
</dbReference>
<evidence type="ECO:0000313" key="2">
    <source>
        <dbReference type="EMBL" id="NWH05409.1"/>
    </source>
</evidence>
<dbReference type="InterPro" id="IPR018634">
    <property type="entry name" value="ChrB_C"/>
</dbReference>
<reference evidence="2 3" key="1">
    <citation type="submission" date="2020-06" db="EMBL/GenBank/DDBJ databases">
        <title>High-quality draft genome of sulfate reducer Desulfobacter latus type strain AcrS2 isolated from marine sediment.</title>
        <authorList>
            <person name="Hoppe M."/>
            <person name="Larsen C.K."/>
            <person name="Marshall I.P.G."/>
            <person name="Schramm A."/>
            <person name="Marietou A.G."/>
        </authorList>
    </citation>
    <scope>NUCLEOTIDE SEQUENCE [LARGE SCALE GENOMIC DNA]</scope>
    <source>
        <strain evidence="2 3">AcRS2</strain>
    </source>
</reference>
<feature type="domain" description="ChrB C-terminal" evidence="1">
    <location>
        <begin position="26"/>
        <end position="153"/>
    </location>
</feature>
<keyword evidence="3" id="KW-1185">Reference proteome</keyword>
<evidence type="ECO:0000313" key="3">
    <source>
        <dbReference type="Proteomes" id="UP000553343"/>
    </source>
</evidence>
<dbReference type="AlphaFoldDB" id="A0A850SW82"/>
<dbReference type="Proteomes" id="UP000553343">
    <property type="component" value="Unassembled WGS sequence"/>
</dbReference>
<protein>
    <submittedName>
        <fullName evidence="2">Chromate resistance protein</fullName>
    </submittedName>
</protein>
<gene>
    <name evidence="2" type="ORF">HXW94_10490</name>
</gene>
<proteinExistence type="predicted"/>
<name>A0A850SW82_9BACT</name>